<evidence type="ECO:0000313" key="2">
    <source>
        <dbReference type="EMBL" id="QNO48572.1"/>
    </source>
</evidence>
<gene>
    <name evidence="2" type="ORF">CJINKJJD_00005</name>
</gene>
<keyword evidence="1" id="KW-0812">Transmembrane</keyword>
<keyword evidence="1" id="KW-1133">Transmembrane helix</keyword>
<organism evidence="2">
    <name type="scientific">Candidatus Methanogaster sp. ANME-2c ERB4</name>
    <dbReference type="NCBI Taxonomy" id="2759911"/>
    <lineage>
        <taxon>Archaea</taxon>
        <taxon>Methanobacteriati</taxon>
        <taxon>Methanobacteriota</taxon>
        <taxon>Stenosarchaea group</taxon>
        <taxon>Methanomicrobia</taxon>
        <taxon>Methanosarcinales</taxon>
        <taxon>ANME-2 cluster</taxon>
        <taxon>Candidatus Methanogasteraceae</taxon>
        <taxon>Candidatus Methanogaster</taxon>
    </lineage>
</organism>
<accession>A0A7G9YKN8</accession>
<protein>
    <submittedName>
        <fullName evidence="2">Uncharacterized protein</fullName>
    </submittedName>
</protein>
<evidence type="ECO:0000256" key="1">
    <source>
        <dbReference type="SAM" id="Phobius"/>
    </source>
</evidence>
<feature type="transmembrane region" description="Helical" evidence="1">
    <location>
        <begin position="21"/>
        <end position="46"/>
    </location>
</feature>
<dbReference type="EMBL" id="MT631355">
    <property type="protein sequence ID" value="QNO48572.1"/>
    <property type="molecule type" value="Genomic_DNA"/>
</dbReference>
<dbReference type="AlphaFoldDB" id="A0A7G9YKN8"/>
<reference evidence="2" key="1">
    <citation type="submission" date="2020-06" db="EMBL/GenBank/DDBJ databases">
        <title>Unique genomic features of the anaerobic methanotrophic archaea.</title>
        <authorList>
            <person name="Chadwick G.L."/>
            <person name="Skennerton C.T."/>
            <person name="Laso-Perez R."/>
            <person name="Leu A.O."/>
            <person name="Speth D.R."/>
            <person name="Yu H."/>
            <person name="Morgan-Lang C."/>
            <person name="Hatzenpichler R."/>
            <person name="Goudeau D."/>
            <person name="Malmstrom R."/>
            <person name="Brazelton W.J."/>
            <person name="Woyke T."/>
            <person name="Hallam S.J."/>
            <person name="Tyson G.W."/>
            <person name="Wegener G."/>
            <person name="Boetius A."/>
            <person name="Orphan V."/>
        </authorList>
    </citation>
    <scope>NUCLEOTIDE SEQUENCE</scope>
</reference>
<sequence>MKVRRMTAIRGIKNMKSTQGIFVAMYTIGYIGNGLLFIYVTSVYMIGNPLFQLINPFLYFQVLFTLLTMPIFWILSAMIIVGLFVGQKEE</sequence>
<name>A0A7G9YKN8_9EURY</name>
<keyword evidence="1" id="KW-0472">Membrane</keyword>
<feature type="transmembrane region" description="Helical" evidence="1">
    <location>
        <begin position="58"/>
        <end position="85"/>
    </location>
</feature>
<proteinExistence type="predicted"/>